<dbReference type="Proteomes" id="UP000177130">
    <property type="component" value="Unassembled WGS sequence"/>
</dbReference>
<dbReference type="InterPro" id="IPR011108">
    <property type="entry name" value="RMMBL"/>
</dbReference>
<evidence type="ECO:0000259" key="2">
    <source>
        <dbReference type="SMART" id="SM00849"/>
    </source>
</evidence>
<dbReference type="Pfam" id="PF10996">
    <property type="entry name" value="Beta-Casp"/>
    <property type="match status" value="1"/>
</dbReference>
<evidence type="ECO:0008006" key="6">
    <source>
        <dbReference type="Google" id="ProtNLM"/>
    </source>
</evidence>
<feature type="domain" description="Metallo-beta-lactamase" evidence="2">
    <location>
        <begin position="19"/>
        <end position="241"/>
    </location>
</feature>
<dbReference type="GO" id="GO:0004521">
    <property type="term" value="F:RNA endonuclease activity"/>
    <property type="evidence" value="ECO:0007669"/>
    <property type="project" value="TreeGrafter"/>
</dbReference>
<dbReference type="Pfam" id="PF00753">
    <property type="entry name" value="Lactamase_B"/>
    <property type="match status" value="1"/>
</dbReference>
<evidence type="ECO:0000313" key="4">
    <source>
        <dbReference type="EMBL" id="OHA25054.1"/>
    </source>
</evidence>
<dbReference type="SMART" id="SM00849">
    <property type="entry name" value="Lactamase_B"/>
    <property type="match status" value="1"/>
</dbReference>
<dbReference type="InterPro" id="IPR050698">
    <property type="entry name" value="MBL"/>
</dbReference>
<evidence type="ECO:0000256" key="1">
    <source>
        <dbReference type="ARBA" id="ARBA00022801"/>
    </source>
</evidence>
<evidence type="ECO:0000259" key="3">
    <source>
        <dbReference type="SMART" id="SM01027"/>
    </source>
</evidence>
<dbReference type="Gene3D" id="3.60.15.10">
    <property type="entry name" value="Ribonuclease Z/Hydroxyacylglutathione hydrolase-like"/>
    <property type="match status" value="1"/>
</dbReference>
<accession>A0A1G2MMU1</accession>
<proteinExistence type="predicted"/>
<dbReference type="SUPFAM" id="SSF56281">
    <property type="entry name" value="Metallo-hydrolase/oxidoreductase"/>
    <property type="match status" value="1"/>
</dbReference>
<name>A0A1G2MMU1_9BACT</name>
<dbReference type="EMBL" id="MHRK01000002">
    <property type="protein sequence ID" value="OHA25054.1"/>
    <property type="molecule type" value="Genomic_DNA"/>
</dbReference>
<dbReference type="AlphaFoldDB" id="A0A1G2MMU1"/>
<dbReference type="InterPro" id="IPR036866">
    <property type="entry name" value="RibonucZ/Hydroxyglut_hydro"/>
</dbReference>
<dbReference type="CDD" id="cd16295">
    <property type="entry name" value="TTHA0252-CPSF-like_MBL-fold"/>
    <property type="match status" value="1"/>
</dbReference>
<dbReference type="PANTHER" id="PTHR11203:SF37">
    <property type="entry name" value="INTEGRATOR COMPLEX SUBUNIT 11"/>
    <property type="match status" value="1"/>
</dbReference>
<dbReference type="Pfam" id="PF07521">
    <property type="entry name" value="RMMBL"/>
    <property type="match status" value="1"/>
</dbReference>
<reference evidence="4 5" key="1">
    <citation type="journal article" date="2016" name="Nat. Commun.">
        <title>Thousands of microbial genomes shed light on interconnected biogeochemical processes in an aquifer system.</title>
        <authorList>
            <person name="Anantharaman K."/>
            <person name="Brown C.T."/>
            <person name="Hug L.A."/>
            <person name="Sharon I."/>
            <person name="Castelle C.J."/>
            <person name="Probst A.J."/>
            <person name="Thomas B.C."/>
            <person name="Singh A."/>
            <person name="Wilkins M.J."/>
            <person name="Karaoz U."/>
            <person name="Brodie E.L."/>
            <person name="Williams K.H."/>
            <person name="Hubbard S.S."/>
            <person name="Banfield J.F."/>
        </authorList>
    </citation>
    <scope>NUCLEOTIDE SEQUENCE [LARGE SCALE GENOMIC DNA]</scope>
</reference>
<evidence type="ECO:0000313" key="5">
    <source>
        <dbReference type="Proteomes" id="UP000177130"/>
    </source>
</evidence>
<dbReference type="Gene3D" id="3.40.50.10890">
    <property type="match status" value="1"/>
</dbReference>
<comment type="caution">
    <text evidence="4">The sequence shown here is derived from an EMBL/GenBank/DDBJ whole genome shotgun (WGS) entry which is preliminary data.</text>
</comment>
<protein>
    <recommendedName>
        <fullName evidence="6">MBL fold hydrolase</fullName>
    </recommendedName>
</protein>
<organism evidence="4 5">
    <name type="scientific">Candidatus Taylorbacteria bacterium RIFCSPHIGHO2_02_FULL_43_32b</name>
    <dbReference type="NCBI Taxonomy" id="1802306"/>
    <lineage>
        <taxon>Bacteria</taxon>
        <taxon>Candidatus Tayloriibacteriota</taxon>
    </lineage>
</organism>
<dbReference type="InterPro" id="IPR022712">
    <property type="entry name" value="Beta_Casp"/>
</dbReference>
<dbReference type="InterPro" id="IPR001279">
    <property type="entry name" value="Metallo-B-lactamas"/>
</dbReference>
<dbReference type="PANTHER" id="PTHR11203">
    <property type="entry name" value="CLEAVAGE AND POLYADENYLATION SPECIFICITY FACTOR FAMILY MEMBER"/>
    <property type="match status" value="1"/>
</dbReference>
<keyword evidence="1" id="KW-0378">Hydrolase</keyword>
<dbReference type="GO" id="GO:0016787">
    <property type="term" value="F:hydrolase activity"/>
    <property type="evidence" value="ECO:0007669"/>
    <property type="project" value="UniProtKB-KW"/>
</dbReference>
<dbReference type="SMART" id="SM01027">
    <property type="entry name" value="Beta-Casp"/>
    <property type="match status" value="1"/>
</dbReference>
<dbReference type="STRING" id="1802306.A3C72_03915"/>
<gene>
    <name evidence="4" type="ORF">A3C72_03915</name>
</gene>
<feature type="domain" description="Beta-Casp" evidence="3">
    <location>
        <begin position="257"/>
        <end position="382"/>
    </location>
</feature>
<sequence length="468" mass="52662">MSNKISLTFCGGVEEVTGANFLFELEEGDRVHRVLIDCGLTQGTESMEAKNSNPFPYDPTQIDFLFVTHAHMDHIGRVPQLVKEGFRGRIMSTGETKELALPMLEDALRLLEEDSRRKGILPLYEKKDVENALSLWEGVPYETSREIFTGVFVTARDAGHILGSAMFEFSIDSKIYSNGNHEKIRVLFTGDLGNSPSPLLKDTERVKGINYMIMESVYGDRNHESRHLRRELLKEAILESIKKKGTLLIPSFSLEKTQVLLYEMNYLVEKGEVPAVPVFLDSPLAIKITEIYKRNHKNFNEEARRAIEGGDDILRFPKLKFTPSRMQSEMIATTPNPKIIIAGGGMSTGGRITKHERMYLGGRENTILFIGYQSAGSLGRQIEEGVDRVQIDGEEVIVRAKVVTIIGYSSHKDLDHLVEFVEYSADTLKKVFVVMGEPKASMFLAQRIKDYIGVEAIHPEEGETIELS</sequence>